<protein>
    <submittedName>
        <fullName evidence="3">Uncharacterized protein</fullName>
    </submittedName>
</protein>
<keyword evidence="2" id="KW-0472">Membrane</keyword>
<dbReference type="EMBL" id="JASCXX010000013">
    <property type="protein sequence ID" value="MDI6449811.1"/>
    <property type="molecule type" value="Genomic_DNA"/>
</dbReference>
<evidence type="ECO:0000256" key="2">
    <source>
        <dbReference type="SAM" id="Phobius"/>
    </source>
</evidence>
<evidence type="ECO:0000313" key="4">
    <source>
        <dbReference type="Proteomes" id="UP001431776"/>
    </source>
</evidence>
<keyword evidence="4" id="KW-1185">Reference proteome</keyword>
<feature type="transmembrane region" description="Helical" evidence="2">
    <location>
        <begin position="52"/>
        <end position="69"/>
    </location>
</feature>
<name>A0AAW6TVP8_9BACT</name>
<accession>A0AAW6TVP8</accession>
<evidence type="ECO:0000313" key="3">
    <source>
        <dbReference type="EMBL" id="MDI6449811.1"/>
    </source>
</evidence>
<proteinExistence type="predicted"/>
<feature type="region of interest" description="Disordered" evidence="1">
    <location>
        <begin position="1"/>
        <end position="32"/>
    </location>
</feature>
<dbReference type="AlphaFoldDB" id="A0AAW6TVP8"/>
<evidence type="ECO:0000256" key="1">
    <source>
        <dbReference type="SAM" id="MobiDB-lite"/>
    </source>
</evidence>
<dbReference type="Proteomes" id="UP001431776">
    <property type="component" value="Unassembled WGS sequence"/>
</dbReference>
<comment type="caution">
    <text evidence="3">The sequence shown here is derived from an EMBL/GenBank/DDBJ whole genome shotgun (WGS) entry which is preliminary data.</text>
</comment>
<reference evidence="3" key="1">
    <citation type="submission" date="2023-05" db="EMBL/GenBank/DDBJ databases">
        <title>Anaerotaeda fermentans gen. nov., sp. nov., a novel anaerobic planctomycete of the new family within the order Sedimentisphaerales isolated from Taman Peninsula, Russia.</title>
        <authorList>
            <person name="Khomyakova M.A."/>
            <person name="Merkel A.Y."/>
            <person name="Slobodkin A.I."/>
        </authorList>
    </citation>
    <scope>NUCLEOTIDE SEQUENCE</scope>
    <source>
        <strain evidence="3">M17dextr</strain>
    </source>
</reference>
<organism evidence="3 4">
    <name type="scientific">Anaerobaca lacustris</name>
    <dbReference type="NCBI Taxonomy" id="3044600"/>
    <lineage>
        <taxon>Bacteria</taxon>
        <taxon>Pseudomonadati</taxon>
        <taxon>Planctomycetota</taxon>
        <taxon>Phycisphaerae</taxon>
        <taxon>Sedimentisphaerales</taxon>
        <taxon>Anaerobacaceae</taxon>
        <taxon>Anaerobaca</taxon>
    </lineage>
</organism>
<keyword evidence="2" id="KW-0812">Transmembrane</keyword>
<sequence>MLSFLREQGPGEMPGNESGCPGQRGANVPSGGEPQEYLTVAANSQNLRKSTILVAILVAIGLVGLGYMIRKSQPQAAFAQSNKDDEKKIEVAISRLTGVSSEMVSRMDEIVSKFYEFSDVIQVGVSELAKNPFEVESFMGAIKEEPTPPQDDRAKAALIQREIIKKQAAKLALLSVMRSEDGNACMINDRILRQGSSIEGFVVTRIAGDSVELTWKGDGTGVDVGTEELTILLKLAQ</sequence>
<dbReference type="RefSeq" id="WP_349245219.1">
    <property type="nucleotide sequence ID" value="NZ_JASCXX010000013.1"/>
</dbReference>
<keyword evidence="2" id="KW-1133">Transmembrane helix</keyword>
<gene>
    <name evidence="3" type="ORF">QJ522_12200</name>
</gene>